<proteinExistence type="predicted"/>
<keyword evidence="2" id="KW-1185">Reference proteome</keyword>
<protein>
    <submittedName>
        <fullName evidence="1">Uncharacterized protein</fullName>
    </submittedName>
</protein>
<dbReference type="EMBL" id="CAJNBH010000008">
    <property type="protein sequence ID" value="CAE6752961.1"/>
    <property type="molecule type" value="Genomic_DNA"/>
</dbReference>
<reference evidence="1 2" key="1">
    <citation type="submission" date="2021-02" db="EMBL/GenBank/DDBJ databases">
        <authorList>
            <person name="Vanwijnsberghe S."/>
        </authorList>
    </citation>
    <scope>NUCLEOTIDE SEQUENCE [LARGE SCALE GENOMIC DNA]</scope>
    <source>
        <strain evidence="1 2">R-69776</strain>
    </source>
</reference>
<dbReference type="RefSeq" id="WP_200659387.1">
    <property type="nucleotide sequence ID" value="NZ_CAJNBH010000008.1"/>
</dbReference>
<evidence type="ECO:0000313" key="1">
    <source>
        <dbReference type="EMBL" id="CAE6752961.1"/>
    </source>
</evidence>
<evidence type="ECO:0000313" key="2">
    <source>
        <dbReference type="Proteomes" id="UP000673821"/>
    </source>
</evidence>
<dbReference type="Proteomes" id="UP000673821">
    <property type="component" value="Unassembled WGS sequence"/>
</dbReference>
<sequence>MSDKKRYSGRARLAHNLSGYEYLLSEFNPAVAKEVTSFRTKMTPTEVDIGYRFALAMSNPAVDLMEDAEKIVATGSCNEGSSSQGKKAA</sequence>
<organism evidence="1 2">
    <name type="scientific">Paraburkholderia nemoris</name>
    <dbReference type="NCBI Taxonomy" id="2793076"/>
    <lineage>
        <taxon>Bacteria</taxon>
        <taxon>Pseudomonadati</taxon>
        <taxon>Pseudomonadota</taxon>
        <taxon>Betaproteobacteria</taxon>
        <taxon>Burkholderiales</taxon>
        <taxon>Burkholderiaceae</taxon>
        <taxon>Paraburkholderia</taxon>
    </lineage>
</organism>
<name>A0ABN7LIU1_9BURK</name>
<gene>
    <name evidence="1" type="ORF">R69776_03013</name>
</gene>
<comment type="caution">
    <text evidence="1">The sequence shown here is derived from an EMBL/GenBank/DDBJ whole genome shotgun (WGS) entry which is preliminary data.</text>
</comment>
<accession>A0ABN7LIU1</accession>